<dbReference type="AlphaFoldDB" id="A0A7W7NXM1"/>
<dbReference type="Proteomes" id="UP000555448">
    <property type="component" value="Unassembled WGS sequence"/>
</dbReference>
<name>A0A7W7NXM1_9SPHN</name>
<protein>
    <submittedName>
        <fullName evidence="1">Uncharacterized protein</fullName>
    </submittedName>
</protein>
<keyword evidence="2" id="KW-1185">Reference proteome</keyword>
<accession>A0A7W7NXM1</accession>
<dbReference type="EMBL" id="JACHLR010000013">
    <property type="protein sequence ID" value="MBB4859609.1"/>
    <property type="molecule type" value="Genomic_DNA"/>
</dbReference>
<proteinExistence type="predicted"/>
<evidence type="ECO:0000313" key="1">
    <source>
        <dbReference type="EMBL" id="MBB4859609.1"/>
    </source>
</evidence>
<evidence type="ECO:0000313" key="2">
    <source>
        <dbReference type="Proteomes" id="UP000555448"/>
    </source>
</evidence>
<reference evidence="1 2" key="1">
    <citation type="submission" date="2020-08" db="EMBL/GenBank/DDBJ databases">
        <title>Functional genomics of gut bacteria from endangered species of beetles.</title>
        <authorList>
            <person name="Carlos-Shanley C."/>
        </authorList>
    </citation>
    <scope>NUCLEOTIDE SEQUENCE [LARGE SCALE GENOMIC DNA]</scope>
    <source>
        <strain evidence="1 2">S00245</strain>
    </source>
</reference>
<sequence>MGRAENVINTGVTSKAAGTNKNDASAIDSDSYSLQKFFDMLMKGDTVATEILFAPVADADPRWSEVRTVGRQLLNRQCKGFVGYCVRQAAKYGIKGSRMSAVKALIDVLRLRQLQLGSPAAKLREIDYILQDFAERHEHAEWVNIPSPNGADLWHIRCCDRAMPITSSIGEATKVYEKVWENYGERARAAMSNEGIDWKAMSHAVRVARQAIELLNTGQITFPRPDAAELRAIKLGQRPYADVSQLLESLVEEVHLASAQSELPESSDPIIADSLVRREYRAQVCGS</sequence>
<organism evidence="1 2">
    <name type="scientific">Novosphingobium chloroacetimidivorans</name>
    <dbReference type="NCBI Taxonomy" id="1428314"/>
    <lineage>
        <taxon>Bacteria</taxon>
        <taxon>Pseudomonadati</taxon>
        <taxon>Pseudomonadota</taxon>
        <taxon>Alphaproteobacteria</taxon>
        <taxon>Sphingomonadales</taxon>
        <taxon>Sphingomonadaceae</taxon>
        <taxon>Novosphingobium</taxon>
    </lineage>
</organism>
<comment type="caution">
    <text evidence="1">The sequence shown here is derived from an EMBL/GenBank/DDBJ whole genome shotgun (WGS) entry which is preliminary data.</text>
</comment>
<gene>
    <name evidence="1" type="ORF">HNO88_002938</name>
</gene>